<gene>
    <name evidence="1" type="ORF">HKW67_01405</name>
</gene>
<dbReference type="AlphaFoldDB" id="A0A6M4IL64"/>
<evidence type="ECO:0000313" key="2">
    <source>
        <dbReference type="Proteomes" id="UP000500938"/>
    </source>
</evidence>
<organism evidence="1 2">
    <name type="scientific">Gemmatimonas groenlandica</name>
    <dbReference type="NCBI Taxonomy" id="2732249"/>
    <lineage>
        <taxon>Bacteria</taxon>
        <taxon>Pseudomonadati</taxon>
        <taxon>Gemmatimonadota</taxon>
        <taxon>Gemmatimonadia</taxon>
        <taxon>Gemmatimonadales</taxon>
        <taxon>Gemmatimonadaceae</taxon>
        <taxon>Gemmatimonas</taxon>
    </lineage>
</organism>
<evidence type="ECO:0000313" key="1">
    <source>
        <dbReference type="EMBL" id="QJR34267.1"/>
    </source>
</evidence>
<reference evidence="1 2" key="1">
    <citation type="submission" date="2020-05" db="EMBL/GenBank/DDBJ databases">
        <title>Complete genome sequence of Gemmatimonas greenlandica TET16.</title>
        <authorList>
            <person name="Zeng Y."/>
        </authorList>
    </citation>
    <scope>NUCLEOTIDE SEQUENCE [LARGE SCALE GENOMIC DNA]</scope>
    <source>
        <strain evidence="1 2">TET16</strain>
    </source>
</reference>
<dbReference type="RefSeq" id="WP_171223693.1">
    <property type="nucleotide sequence ID" value="NZ_CP053085.1"/>
</dbReference>
<protein>
    <submittedName>
        <fullName evidence="1">Uncharacterized protein</fullName>
    </submittedName>
</protein>
<dbReference type="EMBL" id="CP053085">
    <property type="protein sequence ID" value="QJR34267.1"/>
    <property type="molecule type" value="Genomic_DNA"/>
</dbReference>
<dbReference type="Proteomes" id="UP000500938">
    <property type="component" value="Chromosome"/>
</dbReference>
<keyword evidence="2" id="KW-1185">Reference proteome</keyword>
<name>A0A6M4IL64_9BACT</name>
<dbReference type="KEGG" id="ggr:HKW67_01405"/>
<accession>A0A6M4IL64</accession>
<sequence>MLQADLHLASTVRGQRATTARLALLCWLGANVLLDGILNRLILANIPVAALAFTHLAGFHWPRATTAGAWASAVVRGRGASVASCWWAMPEATRGLGRCTEFH</sequence>
<proteinExistence type="predicted"/>